<dbReference type="Proteomes" id="UP000502996">
    <property type="component" value="Chromosome"/>
</dbReference>
<proteinExistence type="predicted"/>
<feature type="signal peptide" evidence="1">
    <location>
        <begin position="1"/>
        <end position="24"/>
    </location>
</feature>
<keyword evidence="3" id="KW-1185">Reference proteome</keyword>
<protein>
    <submittedName>
        <fullName evidence="2">Uncharacterized protein</fullName>
    </submittedName>
</protein>
<evidence type="ECO:0000313" key="3">
    <source>
        <dbReference type="Proteomes" id="UP000502996"/>
    </source>
</evidence>
<dbReference type="KEGG" id="nano:G5V58_10130"/>
<sequence>MILVRRLLPLLALLLLVPAVPAHAGTATYGDPAGDVANTKLDIRSVTVKNTAKKLVVRVAFPGNGKVYDFPTGNVSVWIDTDADRPGAEYGHFMEFWSDYRFAEVAKWREQPTPAWGHSPEGRCVTDAGLTHDRGHHLRWFQYVVVKRPGCFEADALRVAVSTMNTGDLQPTVVYEAPFLDHLGARHQWTPWIEQG</sequence>
<dbReference type="RefSeq" id="WP_165231861.1">
    <property type="nucleotide sequence ID" value="NZ_CP049257.1"/>
</dbReference>
<name>A0A6G6WCX3_9ACTN</name>
<organism evidence="2 3">
    <name type="scientific">Nocardioides anomalus</name>
    <dbReference type="NCBI Taxonomy" id="2712223"/>
    <lineage>
        <taxon>Bacteria</taxon>
        <taxon>Bacillati</taxon>
        <taxon>Actinomycetota</taxon>
        <taxon>Actinomycetes</taxon>
        <taxon>Propionibacteriales</taxon>
        <taxon>Nocardioidaceae</taxon>
        <taxon>Nocardioides</taxon>
    </lineage>
</organism>
<feature type="chain" id="PRO_5026299834" evidence="1">
    <location>
        <begin position="25"/>
        <end position="196"/>
    </location>
</feature>
<evidence type="ECO:0000256" key="1">
    <source>
        <dbReference type="SAM" id="SignalP"/>
    </source>
</evidence>
<dbReference type="EMBL" id="CP049257">
    <property type="protein sequence ID" value="QIG43069.1"/>
    <property type="molecule type" value="Genomic_DNA"/>
</dbReference>
<dbReference type="AlphaFoldDB" id="A0A6G6WCX3"/>
<keyword evidence="1" id="KW-0732">Signal</keyword>
<gene>
    <name evidence="2" type="ORF">G5V58_10130</name>
</gene>
<accession>A0A6G6WCX3</accession>
<reference evidence="2 3" key="1">
    <citation type="submission" date="2020-02" db="EMBL/GenBank/DDBJ databases">
        <title>Full genome sequence of Nocardioides sp. R-3366.</title>
        <authorList>
            <person name="Im W.-T."/>
        </authorList>
    </citation>
    <scope>NUCLEOTIDE SEQUENCE [LARGE SCALE GENOMIC DNA]</scope>
    <source>
        <strain evidence="2 3">R-3366</strain>
    </source>
</reference>
<evidence type="ECO:0000313" key="2">
    <source>
        <dbReference type="EMBL" id="QIG43069.1"/>
    </source>
</evidence>